<dbReference type="PANTHER" id="PTHR39180:SF2">
    <property type="entry name" value="DUF1641 DOMAIN-CONTAINING PROTEIN"/>
    <property type="match status" value="1"/>
</dbReference>
<dbReference type="Proteomes" id="UP000503447">
    <property type="component" value="Chromosome"/>
</dbReference>
<reference evidence="2" key="1">
    <citation type="submission" date="2020-05" db="EMBL/GenBank/DDBJ databases">
        <title>Frigoriglobus tundricola gen. nov., sp. nov., a psychrotolerant cellulolytic planctomycete of the family Gemmataceae with two divergent copies of 16S rRNA gene.</title>
        <authorList>
            <person name="Kulichevskaya I.S."/>
            <person name="Ivanova A.A."/>
            <person name="Naumoff D.G."/>
            <person name="Beletsky A.V."/>
            <person name="Rijpstra W.I.C."/>
            <person name="Sinninghe Damste J.S."/>
            <person name="Mardanov A.V."/>
            <person name="Ravin N.V."/>
            <person name="Dedysh S.N."/>
        </authorList>
    </citation>
    <scope>NUCLEOTIDE SEQUENCE [LARGE SCALE GENOMIC DNA]</scope>
    <source>
        <strain evidence="2">PL17</strain>
    </source>
</reference>
<dbReference type="InterPro" id="IPR012440">
    <property type="entry name" value="DUF1641"/>
</dbReference>
<accession>A0A6M5YNM8</accession>
<organism evidence="1 2">
    <name type="scientific">Frigoriglobus tundricola</name>
    <dbReference type="NCBI Taxonomy" id="2774151"/>
    <lineage>
        <taxon>Bacteria</taxon>
        <taxon>Pseudomonadati</taxon>
        <taxon>Planctomycetota</taxon>
        <taxon>Planctomycetia</taxon>
        <taxon>Gemmatales</taxon>
        <taxon>Gemmataceae</taxon>
        <taxon>Frigoriglobus</taxon>
    </lineage>
</organism>
<dbReference type="AlphaFoldDB" id="A0A6M5YNM8"/>
<sequence length="273" mass="28634">MDTNGHAATPPPSHQLLRRLDDPKTAATLERLLDRLDVLAFAVEATDSLLRRGEQLTDNIGDVLREAKDAGPGVDGAALAGKLPQLATAGAKLADVTASPAFARLLDSGLLDRLADPATLAALTALIDRLPLLAFGASALDGLLRRGEELADNVADSLQDARQFVPPIDPLKLQEAAVGLPKVIDAVTALINAGLFDPEVVAVLVEVGKQAAGPYREAKQMPDHLVGMWGLVRAMRDPDVQRALGVGLYIAKRYGQTFNRSEVSPPPAGGAGS</sequence>
<dbReference type="PANTHER" id="PTHR39180">
    <property type="match status" value="1"/>
</dbReference>
<dbReference type="RefSeq" id="WP_171470855.1">
    <property type="nucleotide sequence ID" value="NZ_CP053452.2"/>
</dbReference>
<dbReference type="EMBL" id="CP053452">
    <property type="protein sequence ID" value="QJW94970.1"/>
    <property type="molecule type" value="Genomic_DNA"/>
</dbReference>
<name>A0A6M5YNM8_9BACT</name>
<evidence type="ECO:0000313" key="1">
    <source>
        <dbReference type="EMBL" id="QJW94970.1"/>
    </source>
</evidence>
<dbReference type="Pfam" id="PF07849">
    <property type="entry name" value="DUF1641"/>
    <property type="match status" value="1"/>
</dbReference>
<protein>
    <recommendedName>
        <fullName evidence="3">DUF1641 domain-containing protein</fullName>
    </recommendedName>
</protein>
<dbReference type="KEGG" id="ftj:FTUN_2496"/>
<keyword evidence="2" id="KW-1185">Reference proteome</keyword>
<evidence type="ECO:0000313" key="2">
    <source>
        <dbReference type="Proteomes" id="UP000503447"/>
    </source>
</evidence>
<gene>
    <name evidence="1" type="ORF">FTUN_2496</name>
</gene>
<evidence type="ECO:0008006" key="3">
    <source>
        <dbReference type="Google" id="ProtNLM"/>
    </source>
</evidence>
<proteinExistence type="predicted"/>